<dbReference type="HOGENOM" id="CLU_000384_33_7_1"/>
<dbReference type="eggNOG" id="KOG0017">
    <property type="taxonomic scope" value="Eukaryota"/>
</dbReference>
<dbReference type="GeneTree" id="ENSGT01140000282569"/>
<dbReference type="InterPro" id="IPR050951">
    <property type="entry name" value="Retrovirus_Pol_polyprotein"/>
</dbReference>
<reference evidence="5" key="3">
    <citation type="submission" date="2025-09" db="UniProtKB">
        <authorList>
            <consortium name="Ensembl"/>
        </authorList>
    </citation>
    <scope>IDENTIFICATION</scope>
</reference>
<comment type="similarity">
    <text evidence="1">Belongs to the beta type-B retroviral polymerase family. HERV class-II K(HML-2) pol subfamily.</text>
</comment>
<dbReference type="OMA" id="AFITHCH"/>
<organism evidence="5 6">
    <name type="scientific">Latimeria chalumnae</name>
    <name type="common">Coelacanth</name>
    <dbReference type="NCBI Taxonomy" id="7897"/>
    <lineage>
        <taxon>Eukaryota</taxon>
        <taxon>Metazoa</taxon>
        <taxon>Chordata</taxon>
        <taxon>Craniata</taxon>
        <taxon>Vertebrata</taxon>
        <taxon>Euteleostomi</taxon>
        <taxon>Coelacanthiformes</taxon>
        <taxon>Coelacanthidae</taxon>
        <taxon>Latimeria</taxon>
    </lineage>
</organism>
<dbReference type="PANTHER" id="PTHR37984:SF5">
    <property type="entry name" value="PROTEIN NYNRIN-LIKE"/>
    <property type="match status" value="1"/>
</dbReference>
<evidence type="ECO:0000256" key="3">
    <source>
        <dbReference type="ARBA" id="ARBA00023268"/>
    </source>
</evidence>
<dbReference type="FunFam" id="3.30.70.270:FF:000020">
    <property type="entry name" value="Transposon Tf2-6 polyprotein-like Protein"/>
    <property type="match status" value="1"/>
</dbReference>
<evidence type="ECO:0000259" key="4">
    <source>
        <dbReference type="PROSITE" id="PS50878"/>
    </source>
</evidence>
<accession>H3AQ61</accession>
<name>H3AQ61_LATCH</name>
<protein>
    <recommendedName>
        <fullName evidence="2">ribonuclease H</fullName>
        <ecNumber evidence="2">3.1.26.4</ecNumber>
    </recommendedName>
</protein>
<dbReference type="InterPro" id="IPR043502">
    <property type="entry name" value="DNA/RNA_pol_sf"/>
</dbReference>
<dbReference type="InterPro" id="IPR000477">
    <property type="entry name" value="RT_dom"/>
</dbReference>
<dbReference type="Pfam" id="PF17919">
    <property type="entry name" value="RT_RNaseH_2"/>
    <property type="match status" value="1"/>
</dbReference>
<reference evidence="5" key="2">
    <citation type="submission" date="2025-08" db="UniProtKB">
        <authorList>
            <consortium name="Ensembl"/>
        </authorList>
    </citation>
    <scope>IDENTIFICATION</scope>
</reference>
<dbReference type="EC" id="3.1.26.4" evidence="2"/>
<dbReference type="CDD" id="cd01647">
    <property type="entry name" value="RT_LTR"/>
    <property type="match status" value="1"/>
</dbReference>
<dbReference type="PROSITE" id="PS50878">
    <property type="entry name" value="RT_POL"/>
    <property type="match status" value="1"/>
</dbReference>
<dbReference type="Ensembl" id="ENSLACT00000011872.1">
    <property type="protein sequence ID" value="ENSLACP00000011782.1"/>
    <property type="gene ID" value="ENSLACG00000010373.1"/>
</dbReference>
<dbReference type="InterPro" id="IPR043128">
    <property type="entry name" value="Rev_trsase/Diguanyl_cyclase"/>
</dbReference>
<evidence type="ECO:0000313" key="6">
    <source>
        <dbReference type="Proteomes" id="UP000008672"/>
    </source>
</evidence>
<reference evidence="6" key="1">
    <citation type="submission" date="2011-08" db="EMBL/GenBank/DDBJ databases">
        <title>The draft genome of Latimeria chalumnae.</title>
        <authorList>
            <person name="Di Palma F."/>
            <person name="Alfoldi J."/>
            <person name="Johnson J."/>
            <person name="Berlin A."/>
            <person name="Gnerre S."/>
            <person name="Jaffe D."/>
            <person name="MacCallum I."/>
            <person name="Young S."/>
            <person name="Walker B.J."/>
            <person name="Lander E."/>
            <person name="Lindblad-Toh K."/>
        </authorList>
    </citation>
    <scope>NUCLEOTIDE SEQUENCE [LARGE SCALE GENOMIC DNA]</scope>
    <source>
        <strain evidence="6">Wild caught</strain>
    </source>
</reference>
<dbReference type="PANTHER" id="PTHR37984">
    <property type="entry name" value="PROTEIN CBG26694"/>
    <property type="match status" value="1"/>
</dbReference>
<dbReference type="Gene3D" id="3.10.10.10">
    <property type="entry name" value="HIV Type 1 Reverse Transcriptase, subunit A, domain 1"/>
    <property type="match status" value="1"/>
</dbReference>
<sequence length="240" mass="26375">SKAIIVDGYPLPHIEELFSELKGATMFSVIDLASAYHQVPLHEDSRDLAAFITHCHVPYGLASAPAAFQKMMATIFSGLPGIQNYLDDIIVYGRTAAEHNKHLRAVLLRLQHAGLQLNTEKCKFNQKSLRFLGHTISSKGLLPDNDHVTTILDAPAPTFAPALRSFLGLTGWFAKLIPNYATEVEPMQALLKGNVNFEWTSIAQESFNKVKKLIVKTPVLAILDPDLPIIVSTDASDYGV</sequence>
<dbReference type="FunFam" id="3.30.70.270:FF:000003">
    <property type="entry name" value="Transposon Ty3-G Gag-Pol polyprotein"/>
    <property type="match status" value="1"/>
</dbReference>
<dbReference type="EMBL" id="AFYH01089787">
    <property type="status" value="NOT_ANNOTATED_CDS"/>
    <property type="molecule type" value="Genomic_DNA"/>
</dbReference>
<evidence type="ECO:0000256" key="1">
    <source>
        <dbReference type="ARBA" id="ARBA00010879"/>
    </source>
</evidence>
<dbReference type="SUPFAM" id="SSF56672">
    <property type="entry name" value="DNA/RNA polymerases"/>
    <property type="match status" value="1"/>
</dbReference>
<keyword evidence="3" id="KW-0511">Multifunctional enzyme</keyword>
<keyword evidence="6" id="KW-1185">Reference proteome</keyword>
<proteinExistence type="inferred from homology"/>
<dbReference type="Gene3D" id="3.30.70.270">
    <property type="match status" value="2"/>
</dbReference>
<dbReference type="GO" id="GO:0004523">
    <property type="term" value="F:RNA-DNA hybrid ribonuclease activity"/>
    <property type="evidence" value="ECO:0007669"/>
    <property type="project" value="UniProtKB-EC"/>
</dbReference>
<dbReference type="InterPro" id="IPR041577">
    <property type="entry name" value="RT_RNaseH_2"/>
</dbReference>
<dbReference type="Pfam" id="PF00078">
    <property type="entry name" value="RVT_1"/>
    <property type="match status" value="1"/>
</dbReference>
<feature type="domain" description="Reverse transcriptase" evidence="4">
    <location>
        <begin position="1"/>
        <end position="136"/>
    </location>
</feature>
<dbReference type="InParanoid" id="H3AQ61"/>
<dbReference type="AlphaFoldDB" id="H3AQ61"/>
<dbReference type="STRING" id="7897.ENSLACP00000011782"/>
<dbReference type="Proteomes" id="UP000008672">
    <property type="component" value="Unassembled WGS sequence"/>
</dbReference>
<evidence type="ECO:0000256" key="2">
    <source>
        <dbReference type="ARBA" id="ARBA00012180"/>
    </source>
</evidence>
<evidence type="ECO:0000313" key="5">
    <source>
        <dbReference type="Ensembl" id="ENSLACP00000011782.1"/>
    </source>
</evidence>